<gene>
    <name evidence="2" type="ORF">AL538_21575</name>
</gene>
<accession>A0ABN4L6L5</accession>
<dbReference type="EMBL" id="CP014039">
    <property type="protein sequence ID" value="AMG00284.1"/>
    <property type="molecule type" value="Genomic_DNA"/>
</dbReference>
<evidence type="ECO:0000313" key="3">
    <source>
        <dbReference type="Proteomes" id="UP000067422"/>
    </source>
</evidence>
<evidence type="ECO:0000313" key="2">
    <source>
        <dbReference type="EMBL" id="AMG00284.1"/>
    </source>
</evidence>
<sequence length="72" mass="8163">MQKRDRYHWLRVVIGGVFGAIVVVVLFHLFGSLFGPLYQSEDESARNFVTFLACLFLGIVSGALFAYKYTVK</sequence>
<dbReference type="RefSeq" id="WP_061066220.1">
    <property type="nucleotide sequence ID" value="NZ_CP014039.2"/>
</dbReference>
<keyword evidence="3" id="KW-1185">Reference proteome</keyword>
<feature type="transmembrane region" description="Helical" evidence="1">
    <location>
        <begin position="47"/>
        <end position="67"/>
    </location>
</feature>
<dbReference type="Proteomes" id="UP000067422">
    <property type="component" value="Chromosome 2"/>
</dbReference>
<feature type="transmembrane region" description="Helical" evidence="1">
    <location>
        <begin position="12"/>
        <end position="35"/>
    </location>
</feature>
<evidence type="ECO:0000256" key="1">
    <source>
        <dbReference type="SAM" id="Phobius"/>
    </source>
</evidence>
<organism evidence="2 3">
    <name type="scientific">Vibrio harveyi</name>
    <name type="common">Beneckea harveyi</name>
    <dbReference type="NCBI Taxonomy" id="669"/>
    <lineage>
        <taxon>Bacteria</taxon>
        <taxon>Pseudomonadati</taxon>
        <taxon>Pseudomonadota</taxon>
        <taxon>Gammaproteobacteria</taxon>
        <taxon>Vibrionales</taxon>
        <taxon>Vibrionaceae</taxon>
        <taxon>Vibrio</taxon>
    </lineage>
</organism>
<keyword evidence="1" id="KW-0812">Transmembrane</keyword>
<keyword evidence="1" id="KW-1133">Transmembrane helix</keyword>
<name>A0ABN4L6L5_VIBHA</name>
<reference evidence="2" key="1">
    <citation type="submission" date="2018-01" db="EMBL/GenBank/DDBJ databases">
        <title>FDA dAtabase for Regulatory Grade micrObial Sequences (FDA-ARGOS): Supporting development and validation of Infectious Disease Dx tests.</title>
        <authorList>
            <person name="Hoffmann M."/>
            <person name="Allard M."/>
            <person name="Evans P."/>
            <person name="Brown E."/>
            <person name="Tallon L."/>
            <person name="Sadzewicz L."/>
            <person name="Sengamalay N."/>
            <person name="Ott S."/>
            <person name="Godinez A."/>
            <person name="Nagaraj S."/>
            <person name="Vyas G."/>
            <person name="Aluvathingal J."/>
            <person name="Nadendla S."/>
            <person name="Geyer C."/>
            <person name="Sichtig H."/>
        </authorList>
    </citation>
    <scope>NUCLEOTIDE SEQUENCE</scope>
    <source>
        <strain evidence="2">FDAARGOS_107</strain>
    </source>
</reference>
<proteinExistence type="predicted"/>
<keyword evidence="1" id="KW-0472">Membrane</keyword>
<protein>
    <submittedName>
        <fullName evidence="2">Uncharacterized protein</fullName>
    </submittedName>
</protein>